<dbReference type="InterPro" id="IPR028098">
    <property type="entry name" value="Glyco_trans_4-like_N"/>
</dbReference>
<dbReference type="InterPro" id="IPR001296">
    <property type="entry name" value="Glyco_trans_1"/>
</dbReference>
<evidence type="ECO:0000313" key="6">
    <source>
        <dbReference type="Proteomes" id="UP000197446"/>
    </source>
</evidence>
<dbReference type="RefSeq" id="WP_088483589.1">
    <property type="nucleotide sequence ID" value="NZ_NISI01000005.1"/>
</dbReference>
<name>A0A254N958_9BURK</name>
<organism evidence="5 6">
    <name type="scientific">Roseateles puraquae</name>
    <dbReference type="NCBI Taxonomy" id="431059"/>
    <lineage>
        <taxon>Bacteria</taxon>
        <taxon>Pseudomonadati</taxon>
        <taxon>Pseudomonadota</taxon>
        <taxon>Betaproteobacteria</taxon>
        <taxon>Burkholderiales</taxon>
        <taxon>Sphaerotilaceae</taxon>
        <taxon>Roseateles</taxon>
    </lineage>
</organism>
<dbReference type="OrthoDB" id="832722at2"/>
<dbReference type="Gene3D" id="3.40.50.2000">
    <property type="entry name" value="Glycogen Phosphorylase B"/>
    <property type="match status" value="2"/>
</dbReference>
<evidence type="ECO:0000313" key="5">
    <source>
        <dbReference type="EMBL" id="OWR03352.1"/>
    </source>
</evidence>
<dbReference type="AlphaFoldDB" id="A0A254N958"/>
<reference evidence="5 6" key="1">
    <citation type="journal article" date="2007" name="Int. J. Syst. Evol. Microbiol.">
        <title>Description of Pelomonas aquatica sp. nov. and Pelomonas puraquae sp. nov., isolated from industrial and haemodialysis water.</title>
        <authorList>
            <person name="Gomila M."/>
            <person name="Bowien B."/>
            <person name="Falsen E."/>
            <person name="Moore E.R."/>
            <person name="Lalucat J."/>
        </authorList>
    </citation>
    <scope>NUCLEOTIDE SEQUENCE [LARGE SCALE GENOMIC DNA]</scope>
    <source>
        <strain evidence="5 6">CCUG 52769</strain>
    </source>
</reference>
<comment type="caution">
    <text evidence="5">The sequence shown here is derived from an EMBL/GenBank/DDBJ whole genome shotgun (WGS) entry which is preliminary data.</text>
</comment>
<dbReference type="PANTHER" id="PTHR12526">
    <property type="entry name" value="GLYCOSYLTRANSFERASE"/>
    <property type="match status" value="1"/>
</dbReference>
<keyword evidence="1" id="KW-0328">Glycosyltransferase</keyword>
<dbReference type="PANTHER" id="PTHR12526:SF510">
    <property type="entry name" value="D-INOSITOL 3-PHOSPHATE GLYCOSYLTRANSFERASE"/>
    <property type="match status" value="1"/>
</dbReference>
<dbReference type="Pfam" id="PF00534">
    <property type="entry name" value="Glycos_transf_1"/>
    <property type="match status" value="1"/>
</dbReference>
<feature type="domain" description="Glycosyltransferase subfamily 4-like N-terminal" evidence="4">
    <location>
        <begin position="16"/>
        <end position="150"/>
    </location>
</feature>
<dbReference type="GO" id="GO:0016757">
    <property type="term" value="F:glycosyltransferase activity"/>
    <property type="evidence" value="ECO:0007669"/>
    <property type="project" value="UniProtKB-KW"/>
</dbReference>
<dbReference type="Proteomes" id="UP000197446">
    <property type="component" value="Unassembled WGS sequence"/>
</dbReference>
<accession>A0A254N958</accession>
<dbReference type="SUPFAM" id="SSF53756">
    <property type="entry name" value="UDP-Glycosyltransferase/glycogen phosphorylase"/>
    <property type="match status" value="1"/>
</dbReference>
<gene>
    <name evidence="5" type="ORF">CDO81_12675</name>
</gene>
<protein>
    <submittedName>
        <fullName evidence="5">Glycosyl transferase family 1</fullName>
    </submittedName>
</protein>
<dbReference type="Pfam" id="PF13477">
    <property type="entry name" value="Glyco_trans_4_2"/>
    <property type="match status" value="1"/>
</dbReference>
<keyword evidence="6" id="KW-1185">Reference proteome</keyword>
<keyword evidence="2 5" id="KW-0808">Transferase</keyword>
<evidence type="ECO:0000259" key="4">
    <source>
        <dbReference type="Pfam" id="PF13477"/>
    </source>
</evidence>
<evidence type="ECO:0000256" key="2">
    <source>
        <dbReference type="ARBA" id="ARBA00022679"/>
    </source>
</evidence>
<sequence length="370" mass="39865">MTTAPKGQPGLSGGLKLVLIGDGESPHLLKWARALAPRVQLHAISSRGFLPEFHRLLPDAQRLALNTAPEHGGGNIALVKQLPKVGAWLQQTDADWLHAHYLTSHGTLAWAAKLGWRLRAQIAGSAWGSDILVTPNRGGSWKWLTKKALRSCVITTSDSQHMADRMRELGAGEVMVFPFGLEALPKQNAKKQPWLCFANRGLEPIYRPQLVIDAFARIAATQPEAQLVVANDGSLRDALQADVAARGLAGRVSFVGRLDAGAQAGHYARSTWFLSLPESDSVSVSVLEAMAHGCVPLLSELPANRELIGDSARGLIISGSPTSLDDLPARMASLDTARLAAVNRDWVAANGLFEPHVQRFLTRLKALSPV</sequence>
<evidence type="ECO:0000259" key="3">
    <source>
        <dbReference type="Pfam" id="PF00534"/>
    </source>
</evidence>
<proteinExistence type="predicted"/>
<feature type="domain" description="Glycosyl transferase family 1" evidence="3">
    <location>
        <begin position="188"/>
        <end position="320"/>
    </location>
</feature>
<dbReference type="EMBL" id="NISI01000005">
    <property type="protein sequence ID" value="OWR03352.1"/>
    <property type="molecule type" value="Genomic_DNA"/>
</dbReference>
<evidence type="ECO:0000256" key="1">
    <source>
        <dbReference type="ARBA" id="ARBA00022676"/>
    </source>
</evidence>